<keyword evidence="1" id="KW-0732">Signal</keyword>
<sequence length="228" mass="24556">MSALIVLLLALFVPPASAQVITALPPATGGDPAGEWQADSTGYQVYVPPDLSSLNLTFSGRLRGRFAVKRDSTYTANYIVSAKASVNFLGQRTFDLTDTANASGRYSVRGTRMIVTGLDSANSVDTLSYSVKADTLLLMVPITDPRVTAFGIRIILVLPFRRDTVSPGVSADFNGNGRVDFDDFFMFAEAFGKQRGEVGFNAKFDLNADGAINFDDFFIFAERFGGSG</sequence>
<proteinExistence type="predicted"/>
<evidence type="ECO:0000259" key="2">
    <source>
        <dbReference type="PROSITE" id="PS50222"/>
    </source>
</evidence>
<dbReference type="InterPro" id="IPR036439">
    <property type="entry name" value="Dockerin_dom_sf"/>
</dbReference>
<name>A0A1F6C477_HANXR</name>
<evidence type="ECO:0000313" key="3">
    <source>
        <dbReference type="EMBL" id="OGG44009.1"/>
    </source>
</evidence>
<gene>
    <name evidence="3" type="ORF">A3F84_08180</name>
</gene>
<dbReference type="SUPFAM" id="SSF63446">
    <property type="entry name" value="Type I dockerin domain"/>
    <property type="match status" value="1"/>
</dbReference>
<dbReference type="EMBL" id="MFKF01000419">
    <property type="protein sequence ID" value="OGG44009.1"/>
    <property type="molecule type" value="Genomic_DNA"/>
</dbReference>
<feature type="signal peptide" evidence="1">
    <location>
        <begin position="1"/>
        <end position="18"/>
    </location>
</feature>
<dbReference type="AlphaFoldDB" id="A0A1F6C477"/>
<organism evidence="3 4">
    <name type="scientific">Handelsmanbacteria sp. (strain RIFCSPLOWO2_12_FULL_64_10)</name>
    <dbReference type="NCBI Taxonomy" id="1817868"/>
    <lineage>
        <taxon>Bacteria</taxon>
        <taxon>Candidatus Handelsmaniibacteriota</taxon>
    </lineage>
</organism>
<dbReference type="GO" id="GO:0005509">
    <property type="term" value="F:calcium ion binding"/>
    <property type="evidence" value="ECO:0007669"/>
    <property type="project" value="InterPro"/>
</dbReference>
<protein>
    <recommendedName>
        <fullName evidence="2">EF-hand domain-containing protein</fullName>
    </recommendedName>
</protein>
<dbReference type="InterPro" id="IPR002048">
    <property type="entry name" value="EF_hand_dom"/>
</dbReference>
<evidence type="ECO:0000313" key="4">
    <source>
        <dbReference type="Proteomes" id="UP000178606"/>
    </source>
</evidence>
<accession>A0A1F6C477</accession>
<comment type="caution">
    <text evidence="3">The sequence shown here is derived from an EMBL/GenBank/DDBJ whole genome shotgun (WGS) entry which is preliminary data.</text>
</comment>
<reference evidence="3 4" key="1">
    <citation type="journal article" date="2016" name="Nat. Commun.">
        <title>Thousands of microbial genomes shed light on interconnected biogeochemical processes in an aquifer system.</title>
        <authorList>
            <person name="Anantharaman K."/>
            <person name="Brown C.T."/>
            <person name="Hug L.A."/>
            <person name="Sharon I."/>
            <person name="Castelle C.J."/>
            <person name="Probst A.J."/>
            <person name="Thomas B.C."/>
            <person name="Singh A."/>
            <person name="Wilkins M.J."/>
            <person name="Karaoz U."/>
            <person name="Brodie E.L."/>
            <person name="Williams K.H."/>
            <person name="Hubbard S.S."/>
            <person name="Banfield J.F."/>
        </authorList>
    </citation>
    <scope>NUCLEOTIDE SEQUENCE [LARGE SCALE GENOMIC DNA]</scope>
    <source>
        <strain evidence="4">RIFCSPLOWO2_12_FULL_64_10</strain>
    </source>
</reference>
<feature type="chain" id="PRO_5009523269" description="EF-hand domain-containing protein" evidence="1">
    <location>
        <begin position="19"/>
        <end position="228"/>
    </location>
</feature>
<feature type="domain" description="EF-hand" evidence="2">
    <location>
        <begin position="172"/>
        <end position="194"/>
    </location>
</feature>
<dbReference type="PROSITE" id="PS00018">
    <property type="entry name" value="EF_HAND_1"/>
    <property type="match status" value="2"/>
</dbReference>
<dbReference type="PROSITE" id="PS50222">
    <property type="entry name" value="EF_HAND_2"/>
    <property type="match status" value="1"/>
</dbReference>
<evidence type="ECO:0000256" key="1">
    <source>
        <dbReference type="SAM" id="SignalP"/>
    </source>
</evidence>
<dbReference type="Proteomes" id="UP000178606">
    <property type="component" value="Unassembled WGS sequence"/>
</dbReference>
<dbReference type="InterPro" id="IPR018247">
    <property type="entry name" value="EF_Hand_1_Ca_BS"/>
</dbReference>
<dbReference type="Gene3D" id="1.10.1330.10">
    <property type="entry name" value="Dockerin domain"/>
    <property type="match status" value="1"/>
</dbReference>
<dbReference type="GO" id="GO:0000272">
    <property type="term" value="P:polysaccharide catabolic process"/>
    <property type="evidence" value="ECO:0007669"/>
    <property type="project" value="InterPro"/>
</dbReference>